<organism evidence="1 2">
    <name type="scientific">Sandaracinus amylolyticus</name>
    <dbReference type="NCBI Taxonomy" id="927083"/>
    <lineage>
        <taxon>Bacteria</taxon>
        <taxon>Pseudomonadati</taxon>
        <taxon>Myxococcota</taxon>
        <taxon>Polyangia</taxon>
        <taxon>Polyangiales</taxon>
        <taxon>Sandaracinaceae</taxon>
        <taxon>Sandaracinus</taxon>
    </lineage>
</organism>
<dbReference type="InterPro" id="IPR046674">
    <property type="entry name" value="DUF6544"/>
</dbReference>
<accession>A0A0F6WAN0</accession>
<reference evidence="1 2" key="1">
    <citation type="submission" date="2015-03" db="EMBL/GenBank/DDBJ databases">
        <title>Genome assembly of Sandaracinus amylolyticus DSM 53668.</title>
        <authorList>
            <person name="Sharma G."/>
            <person name="Subramanian S."/>
        </authorList>
    </citation>
    <scope>NUCLEOTIDE SEQUENCE [LARGE SCALE GENOMIC DNA]</scope>
    <source>
        <strain evidence="1 2">DSM 53668</strain>
    </source>
</reference>
<sequence>MEWRVGAILRARRRVAAASVRVGCVALARAYVEGMRDRVLEELWDDAVPRGAGFDARAVAQLPPAAQRYLRHAIARGTPLAHAVRLAMHGEIKLGGAWSAFEAEQVIHAARGFVWRARVRMKGLPVRGSDRWVDGAGALDWRLLGVIPVARASGVDVSRSAAGRAQAEAIWLPSILTGAEWHARDDAHADAEIAIHGESGRIDYTIDAHGALREIVFDRWGDPDATGTSSTFPFGGVIEDERTFEGFTIPSRVRVGWFFGTPRWEEGEFFRVTIDDATYR</sequence>
<protein>
    <submittedName>
        <fullName evidence="1">Uncharacterized protein</fullName>
    </submittedName>
</protein>
<dbReference type="Proteomes" id="UP000034883">
    <property type="component" value="Chromosome"/>
</dbReference>
<proteinExistence type="predicted"/>
<dbReference type="EMBL" id="CP011125">
    <property type="protein sequence ID" value="AKF11687.1"/>
    <property type="molecule type" value="Genomic_DNA"/>
</dbReference>
<name>A0A0F6WAN0_9BACT</name>
<dbReference type="Pfam" id="PF20181">
    <property type="entry name" value="DUF6544"/>
    <property type="match status" value="1"/>
</dbReference>
<dbReference type="KEGG" id="samy:DB32_008836"/>
<evidence type="ECO:0000313" key="1">
    <source>
        <dbReference type="EMBL" id="AKF11687.1"/>
    </source>
</evidence>
<gene>
    <name evidence="1" type="ORF">DB32_008836</name>
</gene>
<dbReference type="STRING" id="927083.DB32_008836"/>
<evidence type="ECO:0000313" key="2">
    <source>
        <dbReference type="Proteomes" id="UP000034883"/>
    </source>
</evidence>
<dbReference type="AlphaFoldDB" id="A0A0F6WAN0"/>
<keyword evidence="2" id="KW-1185">Reference proteome</keyword>